<dbReference type="PANTHER" id="PTHR33564:SF8">
    <property type="entry name" value="TRANSMEMBRANE PROTEIN"/>
    <property type="match status" value="1"/>
</dbReference>
<comment type="caution">
    <text evidence="2">The sequence shown here is derived from an EMBL/GenBank/DDBJ whole genome shotgun (WGS) entry which is preliminary data.</text>
</comment>
<accession>A0A9J6AWY6</accession>
<evidence type="ECO:0008006" key="4">
    <source>
        <dbReference type="Google" id="ProtNLM"/>
    </source>
</evidence>
<name>A0A9J6AWY6_SOLCO</name>
<dbReference type="PANTHER" id="PTHR33564">
    <property type="entry name" value="TRANSMEMBRANE PROTEIN"/>
    <property type="match status" value="1"/>
</dbReference>
<organism evidence="2 3">
    <name type="scientific">Solanum commersonii</name>
    <name type="common">Commerson's wild potato</name>
    <name type="synonym">Commerson's nightshade</name>
    <dbReference type="NCBI Taxonomy" id="4109"/>
    <lineage>
        <taxon>Eukaryota</taxon>
        <taxon>Viridiplantae</taxon>
        <taxon>Streptophyta</taxon>
        <taxon>Embryophyta</taxon>
        <taxon>Tracheophyta</taxon>
        <taxon>Spermatophyta</taxon>
        <taxon>Magnoliopsida</taxon>
        <taxon>eudicotyledons</taxon>
        <taxon>Gunneridae</taxon>
        <taxon>Pentapetalae</taxon>
        <taxon>asterids</taxon>
        <taxon>lamiids</taxon>
        <taxon>Solanales</taxon>
        <taxon>Solanaceae</taxon>
        <taxon>Solanoideae</taxon>
        <taxon>Solaneae</taxon>
        <taxon>Solanum</taxon>
    </lineage>
</organism>
<evidence type="ECO:0000313" key="2">
    <source>
        <dbReference type="EMBL" id="KAG5628631.1"/>
    </source>
</evidence>
<dbReference type="OrthoDB" id="1904110at2759"/>
<sequence>MENSSLGAAICAVFAVSGCVVLLASKVHKHLLSDFMKKIEIEIRLEKDQQKKKVRFSNEVIKLGPQLLEKVEEVDDHNPKRRNNPKNFESMPLNWQALYKGILQHKSLKHYN</sequence>
<protein>
    <recommendedName>
        <fullName evidence="4">Transmembrane protein</fullName>
    </recommendedName>
</protein>
<keyword evidence="3" id="KW-1185">Reference proteome</keyword>
<keyword evidence="1" id="KW-0472">Membrane</keyword>
<reference evidence="2 3" key="1">
    <citation type="submission" date="2020-09" db="EMBL/GenBank/DDBJ databases">
        <title>De no assembly of potato wild relative species, Solanum commersonii.</title>
        <authorList>
            <person name="Cho K."/>
        </authorList>
    </citation>
    <scope>NUCLEOTIDE SEQUENCE [LARGE SCALE GENOMIC DNA]</scope>
    <source>
        <strain evidence="2">LZ3.2</strain>
        <tissue evidence="2">Leaf</tissue>
    </source>
</reference>
<dbReference type="AlphaFoldDB" id="A0A9J6AWY6"/>
<keyword evidence="1" id="KW-1133">Transmembrane helix</keyword>
<feature type="transmembrane region" description="Helical" evidence="1">
    <location>
        <begin position="6"/>
        <end position="27"/>
    </location>
</feature>
<proteinExistence type="predicted"/>
<evidence type="ECO:0000313" key="3">
    <source>
        <dbReference type="Proteomes" id="UP000824120"/>
    </source>
</evidence>
<keyword evidence="1" id="KW-0812">Transmembrane</keyword>
<dbReference type="EMBL" id="JACXVP010000001">
    <property type="protein sequence ID" value="KAG5628631.1"/>
    <property type="molecule type" value="Genomic_DNA"/>
</dbReference>
<evidence type="ECO:0000256" key="1">
    <source>
        <dbReference type="SAM" id="Phobius"/>
    </source>
</evidence>
<gene>
    <name evidence="2" type="ORF">H5410_000348</name>
</gene>
<dbReference type="Proteomes" id="UP000824120">
    <property type="component" value="Chromosome 1"/>
</dbReference>